<dbReference type="AlphaFoldDB" id="A0A2G8KKW0"/>
<feature type="compositionally biased region" description="Low complexity" evidence="1">
    <location>
        <begin position="25"/>
        <end position="42"/>
    </location>
</feature>
<keyword evidence="3" id="KW-1185">Reference proteome</keyword>
<sequence>MSSSLSTISGRNKNPHNRRSERNSGDSAQGSAQSSAGSTSQSVLPTAAQPPTTSEEEAGTGGISENGEETDQTESDQQPEDGGEEEGGGGGGGGGGGEEEENGDEDGKSEESEREDSREVDDEISSTTPMQTVVITDIAITEPMTTSEIITALTENQTTESPYCEIPPLSPVRYETEMDACVLRNGLELMNCPCPMKTLICPELPILPEVKFTESNQVTLGVNNAIEIRSGRQNKTHQVKNGCNRPYNRYIAMTVMVTSAVVSYYLI</sequence>
<feature type="compositionally biased region" description="Polar residues" evidence="1">
    <location>
        <begin position="1"/>
        <end position="12"/>
    </location>
</feature>
<reference evidence="2 3" key="1">
    <citation type="journal article" date="2017" name="PLoS Biol.">
        <title>The sea cucumber genome provides insights into morphological evolution and visceral regeneration.</title>
        <authorList>
            <person name="Zhang X."/>
            <person name="Sun L."/>
            <person name="Yuan J."/>
            <person name="Sun Y."/>
            <person name="Gao Y."/>
            <person name="Zhang L."/>
            <person name="Li S."/>
            <person name="Dai H."/>
            <person name="Hamel J.F."/>
            <person name="Liu C."/>
            <person name="Yu Y."/>
            <person name="Liu S."/>
            <person name="Lin W."/>
            <person name="Guo K."/>
            <person name="Jin S."/>
            <person name="Xu P."/>
            <person name="Storey K.B."/>
            <person name="Huan P."/>
            <person name="Zhang T."/>
            <person name="Zhou Y."/>
            <person name="Zhang J."/>
            <person name="Lin C."/>
            <person name="Li X."/>
            <person name="Xing L."/>
            <person name="Huo D."/>
            <person name="Sun M."/>
            <person name="Wang L."/>
            <person name="Mercier A."/>
            <person name="Li F."/>
            <person name="Yang H."/>
            <person name="Xiang J."/>
        </authorList>
    </citation>
    <scope>NUCLEOTIDE SEQUENCE [LARGE SCALE GENOMIC DNA]</scope>
    <source>
        <strain evidence="2">Shaxun</strain>
        <tissue evidence="2">Muscle</tissue>
    </source>
</reference>
<comment type="caution">
    <text evidence="2">The sequence shown here is derived from an EMBL/GenBank/DDBJ whole genome shotgun (WGS) entry which is preliminary data.</text>
</comment>
<feature type="compositionally biased region" description="Acidic residues" evidence="1">
    <location>
        <begin position="66"/>
        <end position="87"/>
    </location>
</feature>
<gene>
    <name evidence="2" type="ORF">BSL78_14538</name>
</gene>
<evidence type="ECO:0000256" key="1">
    <source>
        <dbReference type="SAM" id="MobiDB-lite"/>
    </source>
</evidence>
<proteinExistence type="predicted"/>
<dbReference type="EMBL" id="MRZV01000513">
    <property type="protein sequence ID" value="PIK48607.1"/>
    <property type="molecule type" value="Genomic_DNA"/>
</dbReference>
<organism evidence="2 3">
    <name type="scientific">Stichopus japonicus</name>
    <name type="common">Sea cucumber</name>
    <dbReference type="NCBI Taxonomy" id="307972"/>
    <lineage>
        <taxon>Eukaryota</taxon>
        <taxon>Metazoa</taxon>
        <taxon>Echinodermata</taxon>
        <taxon>Eleutherozoa</taxon>
        <taxon>Echinozoa</taxon>
        <taxon>Holothuroidea</taxon>
        <taxon>Aspidochirotacea</taxon>
        <taxon>Aspidochirotida</taxon>
        <taxon>Stichopodidae</taxon>
        <taxon>Apostichopus</taxon>
    </lineage>
</organism>
<name>A0A2G8KKW0_STIJA</name>
<feature type="region of interest" description="Disordered" evidence="1">
    <location>
        <begin position="1"/>
        <end position="130"/>
    </location>
</feature>
<evidence type="ECO:0000313" key="3">
    <source>
        <dbReference type="Proteomes" id="UP000230750"/>
    </source>
</evidence>
<protein>
    <submittedName>
        <fullName evidence="2">Uncharacterized protein</fullName>
    </submittedName>
</protein>
<accession>A0A2G8KKW0</accession>
<feature type="compositionally biased region" description="Basic and acidic residues" evidence="1">
    <location>
        <begin position="105"/>
        <end position="117"/>
    </location>
</feature>
<evidence type="ECO:0000313" key="2">
    <source>
        <dbReference type="EMBL" id="PIK48607.1"/>
    </source>
</evidence>
<dbReference type="Proteomes" id="UP000230750">
    <property type="component" value="Unassembled WGS sequence"/>
</dbReference>